<name>A0ABV2YRX5_9ACTN</name>
<feature type="region of interest" description="Disordered" evidence="1">
    <location>
        <begin position="146"/>
        <end position="185"/>
    </location>
</feature>
<evidence type="ECO:0000259" key="2">
    <source>
        <dbReference type="Pfam" id="PF22596"/>
    </source>
</evidence>
<feature type="region of interest" description="Disordered" evidence="1">
    <location>
        <begin position="251"/>
        <end position="273"/>
    </location>
</feature>
<evidence type="ECO:0000313" key="3">
    <source>
        <dbReference type="EMBL" id="MEU3708495.1"/>
    </source>
</evidence>
<dbReference type="RefSeq" id="WP_157848099.1">
    <property type="nucleotide sequence ID" value="NZ_JBEZVI010000001.1"/>
</dbReference>
<evidence type="ECO:0000256" key="1">
    <source>
        <dbReference type="SAM" id="MobiDB-lite"/>
    </source>
</evidence>
<feature type="domain" description="Pierisin-like" evidence="2">
    <location>
        <begin position="202"/>
        <end position="256"/>
    </location>
</feature>
<keyword evidence="4" id="KW-1185">Reference proteome</keyword>
<reference evidence="3 4" key="1">
    <citation type="submission" date="2024-06" db="EMBL/GenBank/DDBJ databases">
        <title>The Natural Products Discovery Center: Release of the First 8490 Sequenced Strains for Exploring Actinobacteria Biosynthetic Diversity.</title>
        <authorList>
            <person name="Kalkreuter E."/>
            <person name="Kautsar S.A."/>
            <person name="Yang D."/>
            <person name="Bader C.D."/>
            <person name="Teijaro C.N."/>
            <person name="Fluegel L."/>
            <person name="Davis C.M."/>
            <person name="Simpson J.R."/>
            <person name="Lauterbach L."/>
            <person name="Steele A.D."/>
            <person name="Gui C."/>
            <person name="Meng S."/>
            <person name="Li G."/>
            <person name="Viehrig K."/>
            <person name="Ye F."/>
            <person name="Su P."/>
            <person name="Kiefer A.F."/>
            <person name="Nichols A."/>
            <person name="Cepeda A.J."/>
            <person name="Yan W."/>
            <person name="Fan B."/>
            <person name="Jiang Y."/>
            <person name="Adhikari A."/>
            <person name="Zheng C.-J."/>
            <person name="Schuster L."/>
            <person name="Cowan T.M."/>
            <person name="Smanski M.J."/>
            <person name="Chevrette M.G."/>
            <person name="De Carvalho L.P.S."/>
            <person name="Shen B."/>
        </authorList>
    </citation>
    <scope>NUCLEOTIDE SEQUENCE [LARGE SCALE GENOMIC DNA]</scope>
    <source>
        <strain evidence="3 4">NPDC033039</strain>
    </source>
</reference>
<dbReference type="EMBL" id="JBEZVI010000001">
    <property type="protein sequence ID" value="MEU3708495.1"/>
    <property type="molecule type" value="Genomic_DNA"/>
</dbReference>
<dbReference type="Proteomes" id="UP001550853">
    <property type="component" value="Unassembled WGS sequence"/>
</dbReference>
<feature type="compositionally biased region" description="Basic and acidic residues" evidence="1">
    <location>
        <begin position="157"/>
        <end position="174"/>
    </location>
</feature>
<dbReference type="Pfam" id="PF22596">
    <property type="entry name" value="Scabin-like"/>
    <property type="match status" value="1"/>
</dbReference>
<comment type="caution">
    <text evidence="3">The sequence shown here is derived from an EMBL/GenBank/DDBJ whole genome shotgun (WGS) entry which is preliminary data.</text>
</comment>
<accession>A0ABV2YRX5</accession>
<protein>
    <recommendedName>
        <fullName evidence="2">Pierisin-like domain-containing protein</fullName>
    </recommendedName>
</protein>
<proteinExistence type="predicted"/>
<dbReference type="InterPro" id="IPR054695">
    <property type="entry name" value="Pierisin-like_dom"/>
</dbReference>
<dbReference type="Gene3D" id="3.90.210.10">
    <property type="entry name" value="Heat-Labile Enterotoxin, subunit A"/>
    <property type="match status" value="1"/>
</dbReference>
<gene>
    <name evidence="3" type="ORF">AB0E61_00145</name>
</gene>
<sequence>MTAVPLPAPAEPQGLDRLKSETGNTVKSQLIGAEHQLGGIVKTGTSMLRLARTVNPQDPYNLTHPADYATNLTSVAGGLVRTANHPTELVKGFVGEGWGTDRNEAMGAFATNFIGGGGAVSKVGAKAVAHGMESTVAKDTAKTVSHTAAKDSAGLARHADDAADAARRTDDVATHSDSAASMPMTPRGRVRDWILTTPVAFASAFVGTTKDPHANWLSDYRYEVDAPGGIDANQTLPDNKYRGEQEIAFAGGIDASTSREPGRSTAMGQRENG</sequence>
<evidence type="ECO:0000313" key="4">
    <source>
        <dbReference type="Proteomes" id="UP001550853"/>
    </source>
</evidence>
<organism evidence="3 4">
    <name type="scientific">Streptomyces catenulae</name>
    <dbReference type="NCBI Taxonomy" id="66875"/>
    <lineage>
        <taxon>Bacteria</taxon>
        <taxon>Bacillati</taxon>
        <taxon>Actinomycetota</taxon>
        <taxon>Actinomycetes</taxon>
        <taxon>Kitasatosporales</taxon>
        <taxon>Streptomycetaceae</taxon>
        <taxon>Streptomyces</taxon>
    </lineage>
</organism>
<dbReference type="SUPFAM" id="SSF56399">
    <property type="entry name" value="ADP-ribosylation"/>
    <property type="match status" value="1"/>
</dbReference>